<dbReference type="AlphaFoldDB" id="A0AAV4PH41"/>
<organism evidence="2 3">
    <name type="scientific">Caerostris extrusa</name>
    <name type="common">Bark spider</name>
    <name type="synonym">Caerostris bankana</name>
    <dbReference type="NCBI Taxonomy" id="172846"/>
    <lineage>
        <taxon>Eukaryota</taxon>
        <taxon>Metazoa</taxon>
        <taxon>Ecdysozoa</taxon>
        <taxon>Arthropoda</taxon>
        <taxon>Chelicerata</taxon>
        <taxon>Arachnida</taxon>
        <taxon>Araneae</taxon>
        <taxon>Araneomorphae</taxon>
        <taxon>Entelegynae</taxon>
        <taxon>Araneoidea</taxon>
        <taxon>Araneidae</taxon>
        <taxon>Caerostris</taxon>
    </lineage>
</organism>
<feature type="region of interest" description="Disordered" evidence="1">
    <location>
        <begin position="1"/>
        <end position="33"/>
    </location>
</feature>
<keyword evidence="3" id="KW-1185">Reference proteome</keyword>
<reference evidence="2 3" key="1">
    <citation type="submission" date="2021-06" db="EMBL/GenBank/DDBJ databases">
        <title>Caerostris extrusa draft genome.</title>
        <authorList>
            <person name="Kono N."/>
            <person name="Arakawa K."/>
        </authorList>
    </citation>
    <scope>NUCLEOTIDE SEQUENCE [LARGE SCALE GENOMIC DNA]</scope>
</reference>
<evidence type="ECO:0000313" key="3">
    <source>
        <dbReference type="Proteomes" id="UP001054945"/>
    </source>
</evidence>
<protein>
    <submittedName>
        <fullName evidence="2">Uncharacterized protein</fullName>
    </submittedName>
</protein>
<dbReference type="EMBL" id="BPLR01004653">
    <property type="protein sequence ID" value="GIX96475.1"/>
    <property type="molecule type" value="Genomic_DNA"/>
</dbReference>
<name>A0AAV4PH41_CAEEX</name>
<evidence type="ECO:0000313" key="2">
    <source>
        <dbReference type="EMBL" id="GIX96475.1"/>
    </source>
</evidence>
<accession>A0AAV4PH41</accession>
<comment type="caution">
    <text evidence="2">The sequence shown here is derived from an EMBL/GenBank/DDBJ whole genome shotgun (WGS) entry which is preliminary data.</text>
</comment>
<feature type="compositionally biased region" description="Basic and acidic residues" evidence="1">
    <location>
        <begin position="7"/>
        <end position="20"/>
    </location>
</feature>
<gene>
    <name evidence="2" type="ORF">CEXT_665341</name>
</gene>
<proteinExistence type="predicted"/>
<dbReference type="Proteomes" id="UP001054945">
    <property type="component" value="Unassembled WGS sequence"/>
</dbReference>
<sequence>MGISDFFSRRNSADDSVASKEKKRRGSLQTMEEEELPNYLTEILPIPLRKPKPKYRTDFPRPEFFFPEETWKERLVRILQEGARRIVSFFKIDAVFSYRIAKSTAVFSRLM</sequence>
<evidence type="ECO:0000256" key="1">
    <source>
        <dbReference type="SAM" id="MobiDB-lite"/>
    </source>
</evidence>